<dbReference type="Pfam" id="PF23424">
    <property type="entry name" value="DUF7112"/>
    <property type="match status" value="1"/>
</dbReference>
<dbReference type="InterPro" id="IPR055536">
    <property type="entry name" value="DUF7112"/>
</dbReference>
<gene>
    <name evidence="2" type="ORF">AMS69_06050</name>
</gene>
<keyword evidence="3" id="KW-1185">Reference proteome</keyword>
<dbReference type="OrthoDB" id="198318at2157"/>
<dbReference type="EMBL" id="LIUF01000002">
    <property type="protein sequence ID" value="KOX93485.1"/>
    <property type="molecule type" value="Genomic_DNA"/>
</dbReference>
<feature type="region of interest" description="Disordered" evidence="1">
    <location>
        <begin position="1"/>
        <end position="35"/>
    </location>
</feature>
<name>A0A0M9ALW5_9EURY</name>
<dbReference type="STRING" id="1705562.AMS69_06050"/>
<proteinExistence type="predicted"/>
<accession>A0A0M9ALW5</accession>
<feature type="compositionally biased region" description="Basic and acidic residues" evidence="1">
    <location>
        <begin position="1"/>
        <end position="29"/>
    </location>
</feature>
<dbReference type="AlphaFoldDB" id="A0A0M9ALW5"/>
<dbReference type="Proteomes" id="UP000037729">
    <property type="component" value="Unassembled WGS sequence"/>
</dbReference>
<evidence type="ECO:0000313" key="3">
    <source>
        <dbReference type="Proteomes" id="UP000037729"/>
    </source>
</evidence>
<dbReference type="PATRIC" id="fig|1705562.3.peg.2265"/>
<dbReference type="RefSeq" id="WP_053967183.1">
    <property type="nucleotide sequence ID" value="NZ_LIUF01000002.1"/>
</dbReference>
<sequence length="142" mass="15475">MPDRVPSDHDAVETHRVPVESVGRTDRPRVTLPDELDFDDGDTVRLALDGDRYHAVVETSLDGEPVISHVADNRRLARERDGTNRLAEWVADSEISLGGSAHLDVVTDGTEYGLRTPGKRVVYTATGGPDSSLSDIARTLDN</sequence>
<protein>
    <submittedName>
        <fullName evidence="2">Uncharacterized protein</fullName>
    </submittedName>
</protein>
<evidence type="ECO:0000313" key="2">
    <source>
        <dbReference type="EMBL" id="KOX93485.1"/>
    </source>
</evidence>
<comment type="caution">
    <text evidence="2">The sequence shown here is derived from an EMBL/GenBank/DDBJ whole genome shotgun (WGS) entry which is preliminary data.</text>
</comment>
<organism evidence="2 3">
    <name type="scientific">Haloarcula rubripromontorii</name>
    <dbReference type="NCBI Taxonomy" id="1705562"/>
    <lineage>
        <taxon>Archaea</taxon>
        <taxon>Methanobacteriati</taxon>
        <taxon>Methanobacteriota</taxon>
        <taxon>Stenosarchaea group</taxon>
        <taxon>Halobacteria</taxon>
        <taxon>Halobacteriales</taxon>
        <taxon>Haloarculaceae</taxon>
        <taxon>Haloarcula</taxon>
    </lineage>
</organism>
<evidence type="ECO:0000256" key="1">
    <source>
        <dbReference type="SAM" id="MobiDB-lite"/>
    </source>
</evidence>
<reference evidence="2 3" key="1">
    <citation type="submission" date="2015-08" db="EMBL/GenBank/DDBJ databases">
        <title>Genomes of Isolates from Cabo Rojo, PR.</title>
        <authorList>
            <person name="Sanchez-Nieves R.L."/>
            <person name="Montalvo-Rodriguez R."/>
        </authorList>
    </citation>
    <scope>NUCLEOTIDE SEQUENCE [LARGE SCALE GENOMIC DNA]</scope>
    <source>
        <strain evidence="2 3">SL3</strain>
    </source>
</reference>